<feature type="transmembrane region" description="Helical" evidence="1">
    <location>
        <begin position="210"/>
        <end position="231"/>
    </location>
</feature>
<feature type="transmembrane region" description="Helical" evidence="1">
    <location>
        <begin position="180"/>
        <end position="198"/>
    </location>
</feature>
<organism evidence="2 3">
    <name type="scientific">Microbacterium testaceum</name>
    <name type="common">Aureobacterium testaceum</name>
    <name type="synonym">Brevibacterium testaceum</name>
    <dbReference type="NCBI Taxonomy" id="2033"/>
    <lineage>
        <taxon>Bacteria</taxon>
        <taxon>Bacillati</taxon>
        <taxon>Actinomycetota</taxon>
        <taxon>Actinomycetes</taxon>
        <taxon>Micrococcales</taxon>
        <taxon>Microbacteriaceae</taxon>
        <taxon>Microbacterium</taxon>
    </lineage>
</organism>
<dbReference type="PATRIC" id="fig|2033.6.peg.2638"/>
<dbReference type="Proteomes" id="UP000075025">
    <property type="component" value="Unassembled WGS sequence"/>
</dbReference>
<sequence length="277" mass="27867">MRIRTTSTQRTYRYVRLSIVGATLALAVSIGIEVAGRGVLSSLSAAFYTPAGNVFVGVLCAIALALLVLSGRSVEQGLLDLAAVFALVVALIPTPISDASCGGDAVCVPAAAIPGVVNNGISVASLSLVVLIVAAVLARTQGQAGAGTVVTLAAAAVIVAGFVAWALGDFPGFLRGAHNVAAVGFFSVIGVVAAISAWRPQRAPRRFRAVYAVVAVGILGTLGALVAVLIAGRAATAAVGGVPVIFLGESIVVALFAAFWLVQTVELWNAVDPALRA</sequence>
<keyword evidence="1" id="KW-0472">Membrane</keyword>
<feature type="transmembrane region" description="Helical" evidence="1">
    <location>
        <begin position="78"/>
        <end position="96"/>
    </location>
</feature>
<name>A0A147EY12_MICTE</name>
<gene>
    <name evidence="2" type="ORF">NS220_08155</name>
</gene>
<dbReference type="RefSeq" id="WP_058623572.1">
    <property type="nucleotide sequence ID" value="NZ_LDRT01000048.1"/>
</dbReference>
<keyword evidence="1" id="KW-0812">Transmembrane</keyword>
<evidence type="ECO:0000313" key="3">
    <source>
        <dbReference type="Proteomes" id="UP000075025"/>
    </source>
</evidence>
<feature type="transmembrane region" description="Helical" evidence="1">
    <location>
        <begin position="237"/>
        <end position="262"/>
    </location>
</feature>
<proteinExistence type="predicted"/>
<keyword evidence="1" id="KW-1133">Transmembrane helix</keyword>
<feature type="transmembrane region" description="Helical" evidence="1">
    <location>
        <begin position="12"/>
        <end position="32"/>
    </location>
</feature>
<feature type="transmembrane region" description="Helical" evidence="1">
    <location>
        <begin position="116"/>
        <end position="137"/>
    </location>
</feature>
<evidence type="ECO:0000313" key="2">
    <source>
        <dbReference type="EMBL" id="KTR94751.1"/>
    </source>
</evidence>
<dbReference type="OrthoDB" id="5141757at2"/>
<protein>
    <submittedName>
        <fullName evidence="2">Uncharacterized protein</fullName>
    </submittedName>
</protein>
<dbReference type="AlphaFoldDB" id="A0A147EY12"/>
<dbReference type="EMBL" id="LDRT01000048">
    <property type="protein sequence ID" value="KTR94751.1"/>
    <property type="molecule type" value="Genomic_DNA"/>
</dbReference>
<comment type="caution">
    <text evidence="2">The sequence shown here is derived from an EMBL/GenBank/DDBJ whole genome shotgun (WGS) entry which is preliminary data.</text>
</comment>
<evidence type="ECO:0000256" key="1">
    <source>
        <dbReference type="SAM" id="Phobius"/>
    </source>
</evidence>
<accession>A0A147EY12</accession>
<feature type="transmembrane region" description="Helical" evidence="1">
    <location>
        <begin position="149"/>
        <end position="168"/>
    </location>
</feature>
<feature type="transmembrane region" description="Helical" evidence="1">
    <location>
        <begin position="52"/>
        <end position="71"/>
    </location>
</feature>
<reference evidence="2 3" key="1">
    <citation type="journal article" date="2016" name="Front. Microbiol.">
        <title>Genomic Resource of Rice Seed Associated Bacteria.</title>
        <authorList>
            <person name="Midha S."/>
            <person name="Bansal K."/>
            <person name="Sharma S."/>
            <person name="Kumar N."/>
            <person name="Patil P.P."/>
            <person name="Chaudhry V."/>
            <person name="Patil P.B."/>
        </authorList>
    </citation>
    <scope>NUCLEOTIDE SEQUENCE [LARGE SCALE GENOMIC DNA]</scope>
    <source>
        <strain evidence="2 3">NS220</strain>
    </source>
</reference>